<comment type="function">
    <text evidence="1">Transcriptional repressor of xylose-utilizing enzymes.</text>
</comment>
<keyword evidence="3" id="KW-0119">Carbohydrate metabolism</keyword>
<evidence type="ECO:0000256" key="2">
    <source>
        <dbReference type="ARBA" id="ARBA00006479"/>
    </source>
</evidence>
<dbReference type="InterPro" id="IPR036390">
    <property type="entry name" value="WH_DNA-bd_sf"/>
</dbReference>
<dbReference type="PROSITE" id="PS01125">
    <property type="entry name" value="ROK"/>
    <property type="match status" value="1"/>
</dbReference>
<comment type="similarity">
    <text evidence="2">Belongs to the ROK (NagC/XylR) family.</text>
</comment>
<evidence type="ECO:0000256" key="1">
    <source>
        <dbReference type="ARBA" id="ARBA00002486"/>
    </source>
</evidence>
<dbReference type="AlphaFoldDB" id="A0A1K2I917"/>
<sequence>MIIHKEMTRSNNERYVLREVINHKQISRSQISRNLHLNKVTVSQIVTKLIEHGLLVEVGAGESTLHGGRKPALLSLNPQFGYIININLGYRKLDFLTVSISGKRLAAKTIEVRNNQIISMLKLITAYIDKTKAKQPANLLAISFAIHGIVQADKILYSPFIDMAQQDLKELYTKLYQVPVFLENEANLTAIYERDFAKNFESNCNLISISIHKGIGAGIIMNGQLYTGRHGEAGEIGHTVTYKKIDNGLDLETKIENYCSEDAVIDHIKKRKKFEYVNIELVKEMYLNQDPIVVQIINEFCNYMSRIIYNVIVSFDPDKVILNANLLDKLPELKGKIIGNVHSLVSERTPIDVSRNARYSTLLGANALAVRKLLGLEDLAINFCS</sequence>
<protein>
    <submittedName>
        <fullName evidence="4">Xylose-responsive transcription regulator, ROK family</fullName>
    </submittedName>
</protein>
<dbReference type="Gene3D" id="1.10.10.10">
    <property type="entry name" value="Winged helix-like DNA-binding domain superfamily/Winged helix DNA-binding domain"/>
    <property type="match status" value="1"/>
</dbReference>
<dbReference type="GO" id="GO:0042732">
    <property type="term" value="P:D-xylose metabolic process"/>
    <property type="evidence" value="ECO:0007669"/>
    <property type="project" value="UniProtKB-KW"/>
</dbReference>
<evidence type="ECO:0000313" key="4">
    <source>
        <dbReference type="EMBL" id="SFZ88732.1"/>
    </source>
</evidence>
<dbReference type="Gene3D" id="3.30.420.40">
    <property type="match status" value="2"/>
</dbReference>
<dbReference type="Pfam" id="PF00480">
    <property type="entry name" value="ROK"/>
    <property type="match status" value="1"/>
</dbReference>
<dbReference type="InterPro" id="IPR000600">
    <property type="entry name" value="ROK"/>
</dbReference>
<proteinExistence type="inferred from homology"/>
<dbReference type="InterPro" id="IPR043129">
    <property type="entry name" value="ATPase_NBD"/>
</dbReference>
<evidence type="ECO:0000256" key="3">
    <source>
        <dbReference type="ARBA" id="ARBA00022629"/>
    </source>
</evidence>
<keyword evidence="3" id="KW-0859">Xylose metabolism</keyword>
<dbReference type="PANTHER" id="PTHR18964:SF149">
    <property type="entry name" value="BIFUNCTIONAL UDP-N-ACETYLGLUCOSAMINE 2-EPIMERASE_N-ACETYLMANNOSAMINE KINASE"/>
    <property type="match status" value="1"/>
</dbReference>
<organism evidence="4">
    <name type="scientific">Loigolactobacillus rennini</name>
    <dbReference type="NCBI Taxonomy" id="238013"/>
    <lineage>
        <taxon>Bacteria</taxon>
        <taxon>Bacillati</taxon>
        <taxon>Bacillota</taxon>
        <taxon>Bacilli</taxon>
        <taxon>Lactobacillales</taxon>
        <taxon>Lactobacillaceae</taxon>
        <taxon>Loigolactobacillus</taxon>
    </lineage>
</organism>
<dbReference type="SUPFAM" id="SSF53067">
    <property type="entry name" value="Actin-like ATPase domain"/>
    <property type="match status" value="1"/>
</dbReference>
<dbReference type="InterPro" id="IPR049874">
    <property type="entry name" value="ROK_cs"/>
</dbReference>
<gene>
    <name evidence="4" type="ORF">LREN565_1845</name>
</gene>
<name>A0A1K2I917_9LACO</name>
<accession>A0A1K2I917</accession>
<reference evidence="4" key="1">
    <citation type="submission" date="2016-11" db="EMBL/GenBank/DDBJ databases">
        <authorList>
            <person name="Jaros S."/>
            <person name="Januszkiewicz K."/>
            <person name="Wedrychowicz H."/>
        </authorList>
    </citation>
    <scope>NUCLEOTIDE SEQUENCE</scope>
    <source>
        <strain evidence="4">ACA-DC 565</strain>
    </source>
</reference>
<dbReference type="SUPFAM" id="SSF46785">
    <property type="entry name" value="Winged helix' DNA-binding domain"/>
    <property type="match status" value="1"/>
</dbReference>
<dbReference type="PANTHER" id="PTHR18964">
    <property type="entry name" value="ROK (REPRESSOR, ORF, KINASE) FAMILY"/>
    <property type="match status" value="1"/>
</dbReference>
<dbReference type="EMBL" id="LT634362">
    <property type="protein sequence ID" value="SFZ88732.1"/>
    <property type="molecule type" value="Genomic_DNA"/>
</dbReference>
<dbReference type="InterPro" id="IPR036388">
    <property type="entry name" value="WH-like_DNA-bd_sf"/>
</dbReference>